<feature type="transmembrane region" description="Helical" evidence="1">
    <location>
        <begin position="39"/>
        <end position="60"/>
    </location>
</feature>
<organism evidence="2">
    <name type="scientific">marine sediment metagenome</name>
    <dbReference type="NCBI Taxonomy" id="412755"/>
    <lineage>
        <taxon>unclassified sequences</taxon>
        <taxon>metagenomes</taxon>
        <taxon>ecological metagenomes</taxon>
    </lineage>
</organism>
<sequence>MKKLCEEIIVAILLAVIVGVPLILDTRIFSCFDLSKITLLYLMVFSMIIVVCIDRIVYYIKGNKE</sequence>
<evidence type="ECO:0000256" key="1">
    <source>
        <dbReference type="SAM" id="Phobius"/>
    </source>
</evidence>
<name>A0A0F9KB43_9ZZZZ</name>
<protein>
    <submittedName>
        <fullName evidence="2">Uncharacterized protein</fullName>
    </submittedName>
</protein>
<gene>
    <name evidence="2" type="ORF">LCGC14_1352650</name>
</gene>
<reference evidence="2" key="1">
    <citation type="journal article" date="2015" name="Nature">
        <title>Complex archaea that bridge the gap between prokaryotes and eukaryotes.</title>
        <authorList>
            <person name="Spang A."/>
            <person name="Saw J.H."/>
            <person name="Jorgensen S.L."/>
            <person name="Zaremba-Niedzwiedzka K."/>
            <person name="Martijn J."/>
            <person name="Lind A.E."/>
            <person name="van Eijk R."/>
            <person name="Schleper C."/>
            <person name="Guy L."/>
            <person name="Ettema T.J."/>
        </authorList>
    </citation>
    <scope>NUCLEOTIDE SEQUENCE</scope>
</reference>
<evidence type="ECO:0000313" key="2">
    <source>
        <dbReference type="EMBL" id="KKM79163.1"/>
    </source>
</evidence>
<accession>A0A0F9KB43</accession>
<keyword evidence="1" id="KW-0472">Membrane</keyword>
<keyword evidence="1" id="KW-1133">Transmembrane helix</keyword>
<keyword evidence="1" id="KW-0812">Transmembrane</keyword>
<feature type="transmembrane region" description="Helical" evidence="1">
    <location>
        <begin position="7"/>
        <end position="24"/>
    </location>
</feature>
<dbReference type="AlphaFoldDB" id="A0A0F9KB43"/>
<proteinExistence type="predicted"/>
<dbReference type="EMBL" id="LAZR01008374">
    <property type="protein sequence ID" value="KKM79163.1"/>
    <property type="molecule type" value="Genomic_DNA"/>
</dbReference>
<comment type="caution">
    <text evidence="2">The sequence shown here is derived from an EMBL/GenBank/DDBJ whole genome shotgun (WGS) entry which is preliminary data.</text>
</comment>